<keyword evidence="2" id="KW-1185">Reference proteome</keyword>
<dbReference type="GO" id="GO:0008168">
    <property type="term" value="F:methyltransferase activity"/>
    <property type="evidence" value="ECO:0007669"/>
    <property type="project" value="UniProtKB-KW"/>
</dbReference>
<keyword evidence="1" id="KW-0489">Methyltransferase</keyword>
<gene>
    <name evidence="1" type="ORF">UCDDA912_g06542</name>
</gene>
<organism evidence="1 2">
    <name type="scientific">Diaporthe ampelina</name>
    <dbReference type="NCBI Taxonomy" id="1214573"/>
    <lineage>
        <taxon>Eukaryota</taxon>
        <taxon>Fungi</taxon>
        <taxon>Dikarya</taxon>
        <taxon>Ascomycota</taxon>
        <taxon>Pezizomycotina</taxon>
        <taxon>Sordariomycetes</taxon>
        <taxon>Sordariomycetidae</taxon>
        <taxon>Diaporthales</taxon>
        <taxon>Diaporthaceae</taxon>
        <taxon>Diaporthe</taxon>
    </lineage>
</organism>
<dbReference type="InterPro" id="IPR029063">
    <property type="entry name" value="SAM-dependent_MTases_sf"/>
</dbReference>
<proteinExistence type="predicted"/>
<dbReference type="InterPro" id="IPR042086">
    <property type="entry name" value="MeTrfase_capping"/>
</dbReference>
<dbReference type="AlphaFoldDB" id="A0A0G2FH88"/>
<dbReference type="GO" id="GO:0032259">
    <property type="term" value="P:methylation"/>
    <property type="evidence" value="ECO:0007669"/>
    <property type="project" value="UniProtKB-KW"/>
</dbReference>
<sequence>MVKFLRLRGDEIRSPGGTLILAFPCQSEDDHRVWWGLGLAMRDAFLSAAADGYLDNDVVLRHGNSMGTRTVEQVHEALEQVKDVWSIEHLSQKDALHPGYSSYLEACVGAGEDQKRDAYVDFARTLVEMTYAVYTPFLLQAIRKAKNNGSSNGAEVGASGANEEKELIEKLKHRSLGYYCEREMGSPFWIPYIYVRLGRK</sequence>
<dbReference type="EMBL" id="LCUC01000243">
    <property type="protein sequence ID" value="KKY33501.1"/>
    <property type="molecule type" value="Genomic_DNA"/>
</dbReference>
<evidence type="ECO:0000313" key="2">
    <source>
        <dbReference type="Proteomes" id="UP000034680"/>
    </source>
</evidence>
<dbReference type="Proteomes" id="UP000034680">
    <property type="component" value="Unassembled WGS sequence"/>
</dbReference>
<evidence type="ECO:0000313" key="1">
    <source>
        <dbReference type="EMBL" id="KKY33501.1"/>
    </source>
</evidence>
<reference evidence="1 2" key="1">
    <citation type="submission" date="2015-05" db="EMBL/GenBank/DDBJ databases">
        <title>Distinctive expansion of gene families associated with plant cell wall degradation and secondary metabolism in the genomes of grapevine trunk pathogens.</title>
        <authorList>
            <person name="Lawrence D.P."/>
            <person name="Travadon R."/>
            <person name="Rolshausen P.E."/>
            <person name="Baumgartner K."/>
        </authorList>
    </citation>
    <scope>NUCLEOTIDE SEQUENCE [LARGE SCALE GENOMIC DNA]</scope>
    <source>
        <strain evidence="1">DA912</strain>
    </source>
</reference>
<protein>
    <submittedName>
        <fullName evidence="1">Putative sam dependent carboxyl methyltransferase family protein</fullName>
    </submittedName>
</protein>
<dbReference type="Gene3D" id="3.40.50.150">
    <property type="entry name" value="Vaccinia Virus protein VP39"/>
    <property type="match status" value="1"/>
</dbReference>
<dbReference type="Gene3D" id="1.10.1200.270">
    <property type="entry name" value="Methyltransferase, alpha-helical capping domain"/>
    <property type="match status" value="1"/>
</dbReference>
<keyword evidence="1" id="KW-0808">Transferase</keyword>
<accession>A0A0G2FH88</accession>
<comment type="caution">
    <text evidence="1">The sequence shown here is derived from an EMBL/GenBank/DDBJ whole genome shotgun (WGS) entry which is preliminary data.</text>
</comment>
<name>A0A0G2FH88_9PEZI</name>
<dbReference type="OrthoDB" id="1523883at2759"/>
<reference evidence="1 2" key="2">
    <citation type="submission" date="2015-05" db="EMBL/GenBank/DDBJ databases">
        <authorList>
            <person name="Morales-Cruz A."/>
            <person name="Amrine K.C."/>
            <person name="Cantu D."/>
        </authorList>
    </citation>
    <scope>NUCLEOTIDE SEQUENCE [LARGE SCALE GENOMIC DNA]</scope>
    <source>
        <strain evidence="1">DA912</strain>
    </source>
</reference>